<evidence type="ECO:0000313" key="2">
    <source>
        <dbReference type="Proteomes" id="UP000306509"/>
    </source>
</evidence>
<dbReference type="Proteomes" id="UP000306509">
    <property type="component" value="Unassembled WGS sequence"/>
</dbReference>
<proteinExistence type="predicted"/>
<sequence length="228" mass="26248">MPDKEKKVIIFIVEGPSDEGAIGSIVKEYFSSSEVKFHVIHGDITARGSVNSDTIIKRINDCMEDVKTKYRYTDEDILKVIHLSDLDGAFVTAENVIQKKSGPTVYYTDHIETSNVGSLIKRNQLKSELLYKLSATGKINEVPYRIYYMSCNLEHVLFNELREFSSEEKWEYSDTFAERFEGKPEEFIEFLGKNQVAVDGTYKETWDFIQEGENSLNRFTNFQLAFQG</sequence>
<dbReference type="STRING" id="180332.GCA_000797495_02253"/>
<dbReference type="OrthoDB" id="2110614at2"/>
<dbReference type="RefSeq" id="WP_027295488.1">
    <property type="nucleotide sequence ID" value="NZ_CABMJZ010000132.1"/>
</dbReference>
<name>A0A4U8Q924_9FIRM</name>
<dbReference type="EMBL" id="QGQD01000039">
    <property type="protein sequence ID" value="TLD01407.1"/>
    <property type="molecule type" value="Genomic_DNA"/>
</dbReference>
<evidence type="ECO:0000313" key="1">
    <source>
        <dbReference type="EMBL" id="TLD01407.1"/>
    </source>
</evidence>
<organism evidence="1 2">
    <name type="scientific">Robinsoniella peoriensis</name>
    <dbReference type="NCBI Taxonomy" id="180332"/>
    <lineage>
        <taxon>Bacteria</taxon>
        <taxon>Bacillati</taxon>
        <taxon>Bacillota</taxon>
        <taxon>Clostridia</taxon>
        <taxon>Lachnospirales</taxon>
        <taxon>Lachnospiraceae</taxon>
        <taxon>Robinsoniella</taxon>
    </lineage>
</organism>
<gene>
    <name evidence="1" type="ORF">DSM106044_01681</name>
</gene>
<accession>A0A4U8Q924</accession>
<comment type="caution">
    <text evidence="1">The sequence shown here is derived from an EMBL/GenBank/DDBJ whole genome shotgun (WGS) entry which is preliminary data.</text>
</comment>
<keyword evidence="2" id="KW-1185">Reference proteome</keyword>
<protein>
    <submittedName>
        <fullName evidence="1">Uncharacterized protein</fullName>
    </submittedName>
</protein>
<dbReference type="AlphaFoldDB" id="A0A4U8Q924"/>
<reference evidence="1 2" key="1">
    <citation type="journal article" date="2019" name="Anaerobe">
        <title>Detection of Robinsoniella peoriensis in multiple bone samples of a trauma patient.</title>
        <authorList>
            <person name="Schrottner P."/>
            <person name="Hartwich K."/>
            <person name="Bunk B."/>
            <person name="Schober I."/>
            <person name="Helbig S."/>
            <person name="Rudolph W.W."/>
            <person name="Gunzer F."/>
        </authorList>
    </citation>
    <scope>NUCLEOTIDE SEQUENCE [LARGE SCALE GENOMIC DNA]</scope>
    <source>
        <strain evidence="1 2">DSM 106044</strain>
    </source>
</reference>